<dbReference type="PANTHER" id="PTHR33376:SF5">
    <property type="entry name" value="EXTRACYTOPLASMIC SOLUTE RECEPTOR PROTEIN"/>
    <property type="match status" value="1"/>
</dbReference>
<comment type="caution">
    <text evidence="5">The sequence shown here is derived from an EMBL/GenBank/DDBJ whole genome shotgun (WGS) entry which is preliminary data.</text>
</comment>
<gene>
    <name evidence="5" type="ORF">GGD88_002126</name>
</gene>
<dbReference type="EMBL" id="JACIGI010000016">
    <property type="protein sequence ID" value="MBB4286396.1"/>
    <property type="molecule type" value="Genomic_DNA"/>
</dbReference>
<feature type="signal peptide" evidence="4">
    <location>
        <begin position="1"/>
        <end position="31"/>
    </location>
</feature>
<sequence>MTPVKTAARWGGAAAVAAVLAATTLAGPAEAQDRVRWQMTMGFPSTLTALADTAPWVAEQVNTMSGGSMTLQVFEPGKLVKGTEVFDAVSQGKVDSGYVWAGYEIGKVPASALFGAQPFGLEPMEMMAFMLEHGGQQMMEEIYAEHNIMPLYCGVISPEAAGWFTFPLESLDQVSGMRIRFAGLGGEVMQKMDAEVTLLPGSELFEALEKGVIDATEFSLPTVDEQLGFFKVAKFYHLPGWHQPSTNQYLYINLDKWNGLSETQQSILRTACTAGVAKSIARAEALQGAVLNTFTEEHGVTAVQIPENILMELQDKTDEVMAEFSEKDEEFNEVWSAMKAFKEEHKSWKELGYLPRDWMSRADGE</sequence>
<evidence type="ECO:0000256" key="1">
    <source>
        <dbReference type="ARBA" id="ARBA00022729"/>
    </source>
</evidence>
<feature type="binding site" evidence="2">
    <location>
        <position position="180"/>
    </location>
    <ligand>
        <name>substrate</name>
    </ligand>
</feature>
<dbReference type="InterPro" id="IPR018389">
    <property type="entry name" value="DctP_fam"/>
</dbReference>
<dbReference type="InterPro" id="IPR026289">
    <property type="entry name" value="SBP_TakP-like"/>
</dbReference>
<dbReference type="Gene3D" id="3.40.190.170">
    <property type="entry name" value="Bacterial extracellular solute-binding protein, family 7"/>
    <property type="match status" value="1"/>
</dbReference>
<dbReference type="Pfam" id="PF03480">
    <property type="entry name" value="DctP"/>
    <property type="match status" value="1"/>
</dbReference>
<dbReference type="Gene3D" id="3.40.190.10">
    <property type="entry name" value="Periplasmic binding protein-like II"/>
    <property type="match status" value="1"/>
</dbReference>
<dbReference type="PANTHER" id="PTHR33376">
    <property type="match status" value="1"/>
</dbReference>
<reference evidence="5 6" key="1">
    <citation type="submission" date="2020-08" db="EMBL/GenBank/DDBJ databases">
        <title>Genome sequencing of Purple Non-Sulfur Bacteria from various extreme environments.</title>
        <authorList>
            <person name="Mayer M."/>
        </authorList>
    </citation>
    <scope>NUCLEOTIDE SEQUENCE [LARGE SCALE GENOMIC DNA]</scope>
    <source>
        <strain evidence="5 6">JA135</strain>
    </source>
</reference>
<evidence type="ECO:0000313" key="6">
    <source>
        <dbReference type="Proteomes" id="UP000555728"/>
    </source>
</evidence>
<dbReference type="RefSeq" id="WP_184435244.1">
    <property type="nucleotide sequence ID" value="NZ_JACIGI010000016.1"/>
</dbReference>
<feature type="chain" id="PRO_5030808216" evidence="4">
    <location>
        <begin position="32"/>
        <end position="365"/>
    </location>
</feature>
<feature type="binding site" evidence="3">
    <location>
        <position position="217"/>
    </location>
    <ligand>
        <name>substrate</name>
    </ligand>
</feature>
<feature type="binding site" evidence="2">
    <location>
        <position position="159"/>
    </location>
    <ligand>
        <name>substrate</name>
    </ligand>
</feature>
<evidence type="ECO:0000256" key="3">
    <source>
        <dbReference type="PIRSR" id="PIRSR039026-2"/>
    </source>
</evidence>
<evidence type="ECO:0000256" key="4">
    <source>
        <dbReference type="SAM" id="SignalP"/>
    </source>
</evidence>
<feature type="binding site" evidence="3">
    <location>
        <position position="243"/>
    </location>
    <ligand>
        <name>substrate</name>
    </ligand>
</feature>
<dbReference type="GO" id="GO:0055085">
    <property type="term" value="P:transmembrane transport"/>
    <property type="evidence" value="ECO:0007669"/>
    <property type="project" value="InterPro"/>
</dbReference>
<dbReference type="CDD" id="cd13604">
    <property type="entry name" value="PBP2_TRAP_ketoacid_lactate_like"/>
    <property type="match status" value="1"/>
</dbReference>
<accession>A0A7W6WKJ8</accession>
<keyword evidence="3" id="KW-0479">Metal-binding</keyword>
<evidence type="ECO:0000256" key="2">
    <source>
        <dbReference type="PIRSR" id="PIRSR039026-1"/>
    </source>
</evidence>
<dbReference type="GO" id="GO:0046872">
    <property type="term" value="F:metal ion binding"/>
    <property type="evidence" value="ECO:0007669"/>
    <property type="project" value="UniProtKB-KW"/>
</dbReference>
<organism evidence="5 6">
    <name type="scientific">Roseospira goensis</name>
    <dbReference type="NCBI Taxonomy" id="391922"/>
    <lineage>
        <taxon>Bacteria</taxon>
        <taxon>Pseudomonadati</taxon>
        <taxon>Pseudomonadota</taxon>
        <taxon>Alphaproteobacteria</taxon>
        <taxon>Rhodospirillales</taxon>
        <taxon>Rhodospirillaceae</taxon>
        <taxon>Roseospira</taxon>
    </lineage>
</organism>
<dbReference type="Proteomes" id="UP000555728">
    <property type="component" value="Unassembled WGS sequence"/>
</dbReference>
<dbReference type="PIRSF" id="PIRSF039026">
    <property type="entry name" value="SiaP"/>
    <property type="match status" value="1"/>
</dbReference>
<dbReference type="NCBIfam" id="NF037995">
    <property type="entry name" value="TRAP_S1"/>
    <property type="match status" value="1"/>
</dbReference>
<dbReference type="InterPro" id="IPR038404">
    <property type="entry name" value="TRAP_DctP_sf"/>
</dbReference>
<dbReference type="AlphaFoldDB" id="A0A7W6WKJ8"/>
<protein>
    <submittedName>
        <fullName evidence="5">TRAP-type mannitol/chloroaromatic compound transport system substrate-binding protein</fullName>
    </submittedName>
</protein>
<feature type="binding site" evidence="3">
    <location>
        <position position="218"/>
    </location>
    <ligand>
        <name>Na(+)</name>
        <dbReference type="ChEBI" id="CHEBI:29101"/>
    </ligand>
</feature>
<keyword evidence="1 4" id="KW-0732">Signal</keyword>
<name>A0A7W6WKJ8_9PROT</name>
<evidence type="ECO:0000313" key="5">
    <source>
        <dbReference type="EMBL" id="MBB4286396.1"/>
    </source>
</evidence>
<proteinExistence type="predicted"/>
<dbReference type="GO" id="GO:0031317">
    <property type="term" value="C:tripartite ATP-independent periplasmic transporter complex"/>
    <property type="evidence" value="ECO:0007669"/>
    <property type="project" value="InterPro"/>
</dbReference>
<keyword evidence="6" id="KW-1185">Reference proteome</keyword>